<keyword evidence="4" id="KW-0472">Membrane</keyword>
<name>A0A645A877_9ZZZZ</name>
<dbReference type="AlphaFoldDB" id="A0A645A877"/>
<protein>
    <recommendedName>
        <fullName evidence="5">DUF1232 domain-containing protein</fullName>
    </recommendedName>
</protein>
<gene>
    <name evidence="6" type="ORF">SDC9_96005</name>
</gene>
<evidence type="ECO:0000256" key="3">
    <source>
        <dbReference type="ARBA" id="ARBA00022989"/>
    </source>
</evidence>
<evidence type="ECO:0000313" key="6">
    <source>
        <dbReference type="EMBL" id="MPM49277.1"/>
    </source>
</evidence>
<evidence type="ECO:0000259" key="5">
    <source>
        <dbReference type="Pfam" id="PF06803"/>
    </source>
</evidence>
<organism evidence="6">
    <name type="scientific">bioreactor metagenome</name>
    <dbReference type="NCBI Taxonomy" id="1076179"/>
    <lineage>
        <taxon>unclassified sequences</taxon>
        <taxon>metagenomes</taxon>
        <taxon>ecological metagenomes</taxon>
    </lineage>
</organism>
<evidence type="ECO:0000256" key="4">
    <source>
        <dbReference type="ARBA" id="ARBA00023136"/>
    </source>
</evidence>
<keyword evidence="3" id="KW-1133">Transmembrane helix</keyword>
<reference evidence="6" key="1">
    <citation type="submission" date="2019-08" db="EMBL/GenBank/DDBJ databases">
        <authorList>
            <person name="Kucharzyk K."/>
            <person name="Murdoch R.W."/>
            <person name="Higgins S."/>
            <person name="Loffler F."/>
        </authorList>
    </citation>
    <scope>NUCLEOTIDE SEQUENCE</scope>
</reference>
<accession>A0A645A877</accession>
<feature type="domain" description="DUF1232" evidence="5">
    <location>
        <begin position="65"/>
        <end position="99"/>
    </location>
</feature>
<dbReference type="GO" id="GO:0012505">
    <property type="term" value="C:endomembrane system"/>
    <property type="evidence" value="ECO:0007669"/>
    <property type="project" value="UniProtKB-SubCell"/>
</dbReference>
<proteinExistence type="predicted"/>
<comment type="subcellular location">
    <subcellularLocation>
        <location evidence="1">Endomembrane system</location>
        <topology evidence="1">Multi-pass membrane protein</topology>
    </subcellularLocation>
</comment>
<dbReference type="Pfam" id="PF06803">
    <property type="entry name" value="DUF1232"/>
    <property type="match status" value="1"/>
</dbReference>
<dbReference type="InterPro" id="IPR010652">
    <property type="entry name" value="DUF1232"/>
</dbReference>
<comment type="caution">
    <text evidence="6">The sequence shown here is derived from an EMBL/GenBank/DDBJ whole genome shotgun (WGS) entry which is preliminary data.</text>
</comment>
<sequence>MNEEIIISAHKKVDFYQSMRQKIHEFLETDEGRKFKFTEYLLLVPDMFHLLCKLSLDKDVKTADKAKLAGVIAYFVLPIDVVPDFFPGVGYLDDLALAAYALNAVLNHTDSAVVEKHWAGEKNILAAIKQILAVADEMIGAGLFKKVKDFFNNQSENS</sequence>
<evidence type="ECO:0000256" key="2">
    <source>
        <dbReference type="ARBA" id="ARBA00022692"/>
    </source>
</evidence>
<keyword evidence="2" id="KW-0812">Transmembrane</keyword>
<dbReference type="EMBL" id="VSSQ01012456">
    <property type="protein sequence ID" value="MPM49277.1"/>
    <property type="molecule type" value="Genomic_DNA"/>
</dbReference>
<evidence type="ECO:0000256" key="1">
    <source>
        <dbReference type="ARBA" id="ARBA00004127"/>
    </source>
</evidence>